<name>A0A2V0RBV9_9ZZZZ</name>
<organism evidence="1">
    <name type="scientific">viral metagenome</name>
    <dbReference type="NCBI Taxonomy" id="1070528"/>
    <lineage>
        <taxon>unclassified sequences</taxon>
        <taxon>metagenomes</taxon>
        <taxon>organismal metagenomes</taxon>
    </lineage>
</organism>
<accession>A0A2V0RBV9</accession>
<evidence type="ECO:0000313" key="1">
    <source>
        <dbReference type="EMBL" id="GBH22664.1"/>
    </source>
</evidence>
<sequence>MLPFNSELHTLKMNMDMKRDSSPDVMLITKEAISDTEEFKMQMNGVININYTSDGLMITGQPQHCGPVPVIRITISTSGELKINDLSKMINHKDSIVDTKLNHISSQNASILNSEITYDNHAVLKYEIIKQSNNMTTDALKPSEIEDVNVSQNTNDKITDIDESTIDNTSIKSLEITNVTSESPCVTPRYQDEDDLTSSISRVDDMGKKMEDLMRMYVGKQDLTFKKDYGMVTKVKNEESHVTSNRTIYLQKIDVEIKGKKTYKYKLLMSMKVPKNAVHVSDVIFASKEGVYINAISVETTQRVKQEIRTLNLYEINTLHKIFEAISNANELINN</sequence>
<proteinExistence type="predicted"/>
<dbReference type="AlphaFoldDB" id="A0A2V0RBV9"/>
<dbReference type="EMBL" id="BDQD01000097">
    <property type="protein sequence ID" value="GBH22664.1"/>
    <property type="molecule type" value="Genomic_RNA"/>
</dbReference>
<reference evidence="1" key="1">
    <citation type="submission" date="2017-04" db="EMBL/GenBank/DDBJ databases">
        <title>Unveiling RNA virosphere associated with marine microorganisms.</title>
        <authorList>
            <person name="Urayama S."/>
            <person name="Takaki Y."/>
            <person name="Nishi S."/>
            <person name="Yoshida Y."/>
            <person name="Deguchi S."/>
            <person name="Takai K."/>
            <person name="Nunoura T."/>
        </authorList>
    </citation>
    <scope>NUCLEOTIDE SEQUENCE</scope>
</reference>
<protein>
    <submittedName>
        <fullName evidence="1">Uncharacterized protein</fullName>
    </submittedName>
</protein>
<comment type="caution">
    <text evidence="1">The sequence shown here is derived from an EMBL/GenBank/DDBJ whole genome shotgun (WGS) entry which is preliminary data.</text>
</comment>